<dbReference type="AlphaFoldDB" id="A0AAJ7E2A9"/>
<dbReference type="Pfam" id="PF03227">
    <property type="entry name" value="GILT"/>
    <property type="match status" value="1"/>
</dbReference>
<feature type="signal peptide" evidence="6">
    <location>
        <begin position="1"/>
        <end position="19"/>
    </location>
</feature>
<keyword evidence="7" id="KW-1185">Reference proteome</keyword>
<sequence>MSHPTIAFVALLVAGSIGAVKPNKTLINVEVYYESLCPDSIYFITRELAPAYPHLKDFLHLKLVPFGKASWIIDENNRTKFTCQHGPNECWGNRAQACALMEIEHLSVADPQLRQHKALDVVNCVMSSGDPALAVPQCAEKQGLPAEAIERIGKCSGSTYGDELLIANGKKTKAFETPLKFVPSIVINGEKSAAAFKNFRSIVCRLIAVSEKPAACGPSS</sequence>
<evidence type="ECO:0000256" key="3">
    <source>
        <dbReference type="ARBA" id="ARBA00022525"/>
    </source>
</evidence>
<dbReference type="RefSeq" id="XP_011505223.1">
    <property type="nucleotide sequence ID" value="XM_011506921.1"/>
</dbReference>
<evidence type="ECO:0000256" key="1">
    <source>
        <dbReference type="ARBA" id="ARBA00004613"/>
    </source>
</evidence>
<dbReference type="GO" id="GO:0016671">
    <property type="term" value="F:oxidoreductase activity, acting on a sulfur group of donors, disulfide as acceptor"/>
    <property type="evidence" value="ECO:0007669"/>
    <property type="project" value="InterPro"/>
</dbReference>
<dbReference type="PANTHER" id="PTHR13234">
    <property type="entry name" value="GAMMA-INTERFERON INDUCIBLE LYSOSOMAL THIOL REDUCTASE GILT"/>
    <property type="match status" value="1"/>
</dbReference>
<reference evidence="8" key="1">
    <citation type="submission" date="2025-08" db="UniProtKB">
        <authorList>
            <consortium name="RefSeq"/>
        </authorList>
    </citation>
    <scope>IDENTIFICATION</scope>
</reference>
<keyword evidence="4 6" id="KW-0732">Signal</keyword>
<dbReference type="Proteomes" id="UP000695007">
    <property type="component" value="Unplaced"/>
</dbReference>
<gene>
    <name evidence="8" type="primary">LOC105368026</name>
</gene>
<dbReference type="KEGG" id="csol:105368026"/>
<dbReference type="InterPro" id="IPR004911">
    <property type="entry name" value="Interferon-induced_GILT"/>
</dbReference>
<dbReference type="CTD" id="41650"/>
<protein>
    <submittedName>
        <fullName evidence="8">Gamma-interferon-inducible lysosomal thiol reductase-like</fullName>
    </submittedName>
</protein>
<name>A0AAJ7E2A9_9HYME</name>
<keyword evidence="3" id="KW-0964">Secreted</keyword>
<feature type="chain" id="PRO_5042584800" evidence="6">
    <location>
        <begin position="20"/>
        <end position="220"/>
    </location>
</feature>
<evidence type="ECO:0000256" key="4">
    <source>
        <dbReference type="ARBA" id="ARBA00022729"/>
    </source>
</evidence>
<accession>A0AAJ7E2A9</accession>
<evidence type="ECO:0000256" key="2">
    <source>
        <dbReference type="ARBA" id="ARBA00005679"/>
    </source>
</evidence>
<evidence type="ECO:0000256" key="5">
    <source>
        <dbReference type="ARBA" id="ARBA00023180"/>
    </source>
</evidence>
<evidence type="ECO:0000313" key="7">
    <source>
        <dbReference type="Proteomes" id="UP000695007"/>
    </source>
</evidence>
<evidence type="ECO:0000256" key="6">
    <source>
        <dbReference type="SAM" id="SignalP"/>
    </source>
</evidence>
<evidence type="ECO:0000313" key="8">
    <source>
        <dbReference type="RefSeq" id="XP_011505223.1"/>
    </source>
</evidence>
<keyword evidence="5" id="KW-0325">Glycoprotein</keyword>
<organism evidence="7 8">
    <name type="scientific">Ceratosolen solmsi marchali</name>
    <dbReference type="NCBI Taxonomy" id="326594"/>
    <lineage>
        <taxon>Eukaryota</taxon>
        <taxon>Metazoa</taxon>
        <taxon>Ecdysozoa</taxon>
        <taxon>Arthropoda</taxon>
        <taxon>Hexapoda</taxon>
        <taxon>Insecta</taxon>
        <taxon>Pterygota</taxon>
        <taxon>Neoptera</taxon>
        <taxon>Endopterygota</taxon>
        <taxon>Hymenoptera</taxon>
        <taxon>Apocrita</taxon>
        <taxon>Proctotrupomorpha</taxon>
        <taxon>Chalcidoidea</taxon>
        <taxon>Agaonidae</taxon>
        <taxon>Agaoninae</taxon>
        <taxon>Ceratosolen</taxon>
    </lineage>
</organism>
<dbReference type="GO" id="GO:0005576">
    <property type="term" value="C:extracellular region"/>
    <property type="evidence" value="ECO:0007669"/>
    <property type="project" value="UniProtKB-SubCell"/>
</dbReference>
<comment type="similarity">
    <text evidence="2">Belongs to the GILT family.</text>
</comment>
<proteinExistence type="inferred from homology"/>
<dbReference type="PANTHER" id="PTHR13234:SF8">
    <property type="entry name" value="GAMMA-INTERFERON-INDUCIBLE LYSOSOMAL THIOL REDUCTASE"/>
    <property type="match status" value="1"/>
</dbReference>
<comment type="subcellular location">
    <subcellularLocation>
        <location evidence="1">Secreted</location>
    </subcellularLocation>
</comment>
<dbReference type="GeneID" id="105368026"/>